<name>A0A087UQV8_STEMI</name>
<sequence length="90" mass="10498">MEKFCLHMRKSVGSKTIIGTVFNNFDSITELPSSLDYKIRYAHDATWYNYQVDVKYRDKKDVEGNVYTNSLFLGWQAAVEETFISQKMQG</sequence>
<organism evidence="1 2">
    <name type="scientific">Stegodyphus mimosarum</name>
    <name type="common">African social velvet spider</name>
    <dbReference type="NCBI Taxonomy" id="407821"/>
    <lineage>
        <taxon>Eukaryota</taxon>
        <taxon>Metazoa</taxon>
        <taxon>Ecdysozoa</taxon>
        <taxon>Arthropoda</taxon>
        <taxon>Chelicerata</taxon>
        <taxon>Arachnida</taxon>
        <taxon>Araneae</taxon>
        <taxon>Araneomorphae</taxon>
        <taxon>Entelegynae</taxon>
        <taxon>Eresoidea</taxon>
        <taxon>Eresidae</taxon>
        <taxon>Stegodyphus</taxon>
    </lineage>
</organism>
<feature type="non-terminal residue" evidence="1">
    <location>
        <position position="90"/>
    </location>
</feature>
<dbReference type="AlphaFoldDB" id="A0A087UQV8"/>
<dbReference type="EMBL" id="KK121107">
    <property type="protein sequence ID" value="KFM79747.1"/>
    <property type="molecule type" value="Genomic_DNA"/>
</dbReference>
<keyword evidence="2" id="KW-1185">Reference proteome</keyword>
<protein>
    <submittedName>
        <fullName evidence="1">Uncharacterized protein</fullName>
    </submittedName>
</protein>
<accession>A0A087UQV8</accession>
<reference evidence="1 2" key="1">
    <citation type="submission" date="2013-11" db="EMBL/GenBank/DDBJ databases">
        <title>Genome sequencing of Stegodyphus mimosarum.</title>
        <authorList>
            <person name="Bechsgaard J."/>
        </authorList>
    </citation>
    <scope>NUCLEOTIDE SEQUENCE [LARGE SCALE GENOMIC DNA]</scope>
</reference>
<evidence type="ECO:0000313" key="2">
    <source>
        <dbReference type="Proteomes" id="UP000054359"/>
    </source>
</evidence>
<proteinExistence type="predicted"/>
<dbReference type="Proteomes" id="UP000054359">
    <property type="component" value="Unassembled WGS sequence"/>
</dbReference>
<evidence type="ECO:0000313" key="1">
    <source>
        <dbReference type="EMBL" id="KFM79747.1"/>
    </source>
</evidence>
<gene>
    <name evidence="1" type="ORF">X975_00923</name>
</gene>